<reference evidence="2" key="2">
    <citation type="submission" date="2021-04" db="EMBL/GenBank/DDBJ databases">
        <authorList>
            <person name="Podell S."/>
        </authorList>
    </citation>
    <scope>NUCLEOTIDE SEQUENCE</scope>
    <source>
        <strain evidence="2">Hildebrandi</strain>
    </source>
</reference>
<feature type="signal peptide" evidence="1">
    <location>
        <begin position="1"/>
        <end position="29"/>
    </location>
</feature>
<reference evidence="2" key="1">
    <citation type="journal article" date="2021" name="Sci. Rep.">
        <title>Diploid genomic architecture of Nitzschia inconspicua, an elite biomass production diatom.</title>
        <authorList>
            <person name="Oliver A."/>
            <person name="Podell S."/>
            <person name="Pinowska A."/>
            <person name="Traller J.C."/>
            <person name="Smith S.R."/>
            <person name="McClure R."/>
            <person name="Beliaev A."/>
            <person name="Bohutskyi P."/>
            <person name="Hill E.A."/>
            <person name="Rabines A."/>
            <person name="Zheng H."/>
            <person name="Allen L.Z."/>
            <person name="Kuo A."/>
            <person name="Grigoriev I.V."/>
            <person name="Allen A.E."/>
            <person name="Hazlebeck D."/>
            <person name="Allen E.E."/>
        </authorList>
    </citation>
    <scope>NUCLEOTIDE SEQUENCE</scope>
    <source>
        <strain evidence="2">Hildebrandi</strain>
    </source>
</reference>
<dbReference type="Proteomes" id="UP000693970">
    <property type="component" value="Unassembled WGS sequence"/>
</dbReference>
<sequence length="168" mass="18157">MFARITSSSPLTIVVILLIVFSISSSSAAARFGAKMTVVDEASTNKEQDNDDDVDVDESFIIGRRRHLNSNGIPCSQAVSEGLLTPTQESFTNFPCGTFPFGSDNNLGCTYFPRFNEYECVTDGNIGKAPPVVAAARNAGFGNPQPCTADGYTLKGDVKTWWWLCVKA</sequence>
<keyword evidence="3" id="KW-1185">Reference proteome</keyword>
<name>A0A9K3LPS1_9STRA</name>
<dbReference type="EMBL" id="JAGRRH010000007">
    <property type="protein sequence ID" value="KAG7365718.1"/>
    <property type="molecule type" value="Genomic_DNA"/>
</dbReference>
<organism evidence="2 3">
    <name type="scientific">Nitzschia inconspicua</name>
    <dbReference type="NCBI Taxonomy" id="303405"/>
    <lineage>
        <taxon>Eukaryota</taxon>
        <taxon>Sar</taxon>
        <taxon>Stramenopiles</taxon>
        <taxon>Ochrophyta</taxon>
        <taxon>Bacillariophyta</taxon>
        <taxon>Bacillariophyceae</taxon>
        <taxon>Bacillariophycidae</taxon>
        <taxon>Bacillariales</taxon>
        <taxon>Bacillariaceae</taxon>
        <taxon>Nitzschia</taxon>
    </lineage>
</organism>
<evidence type="ECO:0000313" key="3">
    <source>
        <dbReference type="Proteomes" id="UP000693970"/>
    </source>
</evidence>
<gene>
    <name evidence="2" type="ORF">IV203_028388</name>
</gene>
<feature type="chain" id="PRO_5039893625" evidence="1">
    <location>
        <begin position="30"/>
        <end position="168"/>
    </location>
</feature>
<dbReference type="AlphaFoldDB" id="A0A9K3LPS1"/>
<protein>
    <submittedName>
        <fullName evidence="2">Uncharacterized protein</fullName>
    </submittedName>
</protein>
<proteinExistence type="predicted"/>
<comment type="caution">
    <text evidence="2">The sequence shown here is derived from an EMBL/GenBank/DDBJ whole genome shotgun (WGS) entry which is preliminary data.</text>
</comment>
<accession>A0A9K3LPS1</accession>
<evidence type="ECO:0000256" key="1">
    <source>
        <dbReference type="SAM" id="SignalP"/>
    </source>
</evidence>
<keyword evidence="1" id="KW-0732">Signal</keyword>
<evidence type="ECO:0000313" key="2">
    <source>
        <dbReference type="EMBL" id="KAG7365718.1"/>
    </source>
</evidence>